<dbReference type="PANTHER" id="PTHR35810">
    <property type="entry name" value="CYTOPLASMIC PROTEIN-RELATED"/>
    <property type="match status" value="1"/>
</dbReference>
<dbReference type="eggNOG" id="COG3943">
    <property type="taxonomic scope" value="Bacteria"/>
</dbReference>
<dbReference type="InterPro" id="IPR036597">
    <property type="entry name" value="Fido-like_dom_sf"/>
</dbReference>
<dbReference type="OrthoDB" id="9802752at2"/>
<dbReference type="Pfam" id="PF02661">
    <property type="entry name" value="Fic"/>
    <property type="match status" value="1"/>
</dbReference>
<reference evidence="2 3" key="1">
    <citation type="journal article" date="2010" name="DNA Res.">
        <title>Bacterial lifestyle in a deep-sea hydrothermal vent chimney revealed by the genome sequence of the thermophilic bacterium Deferribacter desulfuricans SSM1.</title>
        <authorList>
            <person name="Takaki Y."/>
            <person name="Shimamura S."/>
            <person name="Nakagawa S."/>
            <person name="Fukuhara Y."/>
            <person name="Horikawa H."/>
            <person name="Ankai A."/>
            <person name="Harada T."/>
            <person name="Hosoyama A."/>
            <person name="Oguchi A."/>
            <person name="Fukui S."/>
            <person name="Fujita N."/>
            <person name="Takami H."/>
            <person name="Takai K."/>
        </authorList>
    </citation>
    <scope>NUCLEOTIDE SEQUENCE [LARGE SCALE GENOMIC DNA]</scope>
    <source>
        <strain evidence="3">DSM 14783 / JCM 11476 / NBRC 101012 / SSM1</strain>
    </source>
</reference>
<dbReference type="AlphaFoldDB" id="D3PB20"/>
<dbReference type="PROSITE" id="PS51459">
    <property type="entry name" value="FIDO"/>
    <property type="match status" value="1"/>
</dbReference>
<accession>D3PB20</accession>
<keyword evidence="3" id="KW-1185">Reference proteome</keyword>
<dbReference type="eggNOG" id="COG3654">
    <property type="taxonomic scope" value="Bacteria"/>
</dbReference>
<feature type="domain" description="Fido" evidence="1">
    <location>
        <begin position="197"/>
        <end position="327"/>
    </location>
</feature>
<dbReference type="SUPFAM" id="SSF140931">
    <property type="entry name" value="Fic-like"/>
    <property type="match status" value="1"/>
</dbReference>
<dbReference type="Pfam" id="PF13310">
    <property type="entry name" value="Virulence_RhuM"/>
    <property type="match status" value="1"/>
</dbReference>
<dbReference type="InterPro" id="IPR003812">
    <property type="entry name" value="Fido"/>
</dbReference>
<evidence type="ECO:0000313" key="3">
    <source>
        <dbReference type="Proteomes" id="UP000001520"/>
    </source>
</evidence>
<protein>
    <submittedName>
        <fullName evidence="2">Death-on-curing family protein</fullName>
    </submittedName>
</protein>
<sequence>MNSENQLVIFEDKDKKVEVRLEKETIWLNLSQISTLFDKDKSVISRHIKNIFESGELNRGSTVAKFATVQIEGKRKVKRTIEYFNLDVIISVGYRVNSRKATQFRIWATNVLKNYLIKGYAINEKKLTQEKLKELENTIKFIKENINTPSLTASEAKGMLEIIEKYALVWRWIEEYDTGKIEAKITREVKKKISYEDAKEAIEELKNYLIERNEASEIFGIERDRGLFESALNNIYQSFSGKELYPSFEEKAANLLYLIIKNHPFVDGNKRIGALLFLKFLYENLSKEELFHRFNSNTLTALCYLVAASPPEQKEQLIKLIMNFIAFEG</sequence>
<evidence type="ECO:0000259" key="1">
    <source>
        <dbReference type="PROSITE" id="PS51459"/>
    </source>
</evidence>
<dbReference type="GO" id="GO:0016301">
    <property type="term" value="F:kinase activity"/>
    <property type="evidence" value="ECO:0007669"/>
    <property type="project" value="InterPro"/>
</dbReference>
<dbReference type="NCBIfam" id="TIGR01550">
    <property type="entry name" value="DOC_P1"/>
    <property type="match status" value="1"/>
</dbReference>
<dbReference type="PANTHER" id="PTHR35810:SF1">
    <property type="entry name" value="CYTOPLASMIC PROTEIN"/>
    <property type="match status" value="1"/>
</dbReference>
<dbReference type="InterPro" id="IPR006440">
    <property type="entry name" value="Doc"/>
</dbReference>
<name>D3PB20_DEFDS</name>
<gene>
    <name evidence="2" type="ordered locus">DEFDS_0287</name>
</gene>
<dbReference type="InterPro" id="IPR053737">
    <property type="entry name" value="Type_II_TA_Toxin"/>
</dbReference>
<dbReference type="EMBL" id="AP011529">
    <property type="protein sequence ID" value="BAI79793.1"/>
    <property type="molecule type" value="Genomic_DNA"/>
</dbReference>
<proteinExistence type="predicted"/>
<organism evidence="2 3">
    <name type="scientific">Deferribacter desulfuricans (strain DSM 14783 / JCM 11476 / NBRC 101012 / SSM1)</name>
    <dbReference type="NCBI Taxonomy" id="639282"/>
    <lineage>
        <taxon>Bacteria</taxon>
        <taxon>Pseudomonadati</taxon>
        <taxon>Deferribacterota</taxon>
        <taxon>Deferribacteres</taxon>
        <taxon>Deferribacterales</taxon>
        <taxon>Deferribacteraceae</taxon>
        <taxon>Deferribacter</taxon>
    </lineage>
</organism>
<dbReference type="KEGG" id="ddf:DEFDS_0287"/>
<dbReference type="STRING" id="639282.DEFDS_0287"/>
<dbReference type="RefSeq" id="WP_013007041.1">
    <property type="nucleotide sequence ID" value="NC_013939.1"/>
</dbReference>
<evidence type="ECO:0000313" key="2">
    <source>
        <dbReference type="EMBL" id="BAI79793.1"/>
    </source>
</evidence>
<dbReference type="Proteomes" id="UP000001520">
    <property type="component" value="Chromosome"/>
</dbReference>
<dbReference type="HOGENOM" id="CLU_048266_1_0_0"/>
<dbReference type="Gene3D" id="1.20.120.1870">
    <property type="entry name" value="Fic/DOC protein, Fido domain"/>
    <property type="match status" value="1"/>
</dbReference>
<dbReference type="InterPro" id="IPR011204">
    <property type="entry name" value="Virulence_RhuM-like"/>
</dbReference>